<feature type="domain" description="RdRp catalytic" evidence="4">
    <location>
        <begin position="336"/>
        <end position="451"/>
    </location>
</feature>
<evidence type="ECO:0000259" key="4">
    <source>
        <dbReference type="PROSITE" id="PS50507"/>
    </source>
</evidence>
<keyword evidence="1" id="KW-0808">Transferase</keyword>
<dbReference type="GO" id="GO:0039694">
    <property type="term" value="P:viral RNA genome replication"/>
    <property type="evidence" value="ECO:0007669"/>
    <property type="project" value="InterPro"/>
</dbReference>
<accession>A0A894KN37</accession>
<dbReference type="SUPFAM" id="SSF56672">
    <property type="entry name" value="DNA/RNA polymerases"/>
    <property type="match status" value="1"/>
</dbReference>
<keyword evidence="3" id="KW-0693">Viral RNA replication</keyword>
<dbReference type="Pfam" id="PF00680">
    <property type="entry name" value="RdRP_1"/>
    <property type="match status" value="1"/>
</dbReference>
<dbReference type="PROSITE" id="PS50507">
    <property type="entry name" value="RDRP_SSRNA_POS"/>
    <property type="match status" value="1"/>
</dbReference>
<protein>
    <submittedName>
        <fullName evidence="5">Putative replicase</fullName>
    </submittedName>
</protein>
<dbReference type="GO" id="GO:0003968">
    <property type="term" value="F:RNA-directed RNA polymerase activity"/>
    <property type="evidence" value="ECO:0007669"/>
    <property type="project" value="InterPro"/>
</dbReference>
<reference evidence="5" key="2">
    <citation type="submission" date="2020-09" db="EMBL/GenBank/DDBJ databases">
        <authorList>
            <person name="Le Lay C."/>
            <person name="Shi M."/>
            <person name="Bucek A."/>
            <person name="Bourguignon T."/>
            <person name="Lo N."/>
            <person name="Holmes E.C."/>
        </authorList>
    </citation>
    <scope>NUCLEOTIDE SEQUENCE</scope>
    <source>
        <strain evidence="5">2v_8</strain>
    </source>
</reference>
<evidence type="ECO:0000256" key="3">
    <source>
        <dbReference type="ARBA" id="ARBA00022953"/>
    </source>
</evidence>
<keyword evidence="2" id="KW-0548">Nucleotidyltransferase</keyword>
<proteinExistence type="predicted"/>
<dbReference type="InterPro" id="IPR043502">
    <property type="entry name" value="DNA/RNA_pol_sf"/>
</dbReference>
<name>A0A894KN37_9VIRU</name>
<evidence type="ECO:0000313" key="5">
    <source>
        <dbReference type="EMBL" id="QRW42884.1"/>
    </source>
</evidence>
<sequence>MASEAGAKGVKLPVVEVSGREHRVKKGHRKTVDTVMKWLLTHNLIADFRAYDRTRKWLLREANGSNEDLRTPFFLVSRGAGKSWEPREKTVLRFWDVFNKAVAKSGLSLDEQELISQFEHEQSESISPQSPYLDWDSDGPEKVAEIWADKQRSSSVQSKALGRAVERLRSLIPVGSIRMTSIEDAIGAGDPGDSWSSDGMDITTSSGLPFNKGPWKPRASQRGEDRLDSERAYAFIIKRTEFLIKEWRAGKSVILYAMVGKRLAQKTDIRKRKRIIIAIEKAEPVAAKTFTPELLRELTKVVPQGWDVSPFVALTDLPNIDLAMQTVLSRATRENRAVLSGDYSGYDRSLQPWFIELAGSVLSSWIYRGDWVNYMVHSMVNNVTLVTPNKVWVPKASSMKSGSGLTNILDSLCNLLVLFYGEEAGYWRIVNAAVQGDDFIVDAQGITPEKMFTVAAHFGLEANPEKQMYVPRALRFLQRTHLLDRLGGIASAFRTLGSILSYERLEFKPEDWNGASDIIRARSQLENVAFNPVFEDMVGFIAAADKFNLGKGKSAAELIKEAGNPEVAMKLIRRPSGAQSLMIDESIQATDSFENSAVSGVLKGEQLPPLGSEARFSRVYGERAIAARRNVA</sequence>
<evidence type="ECO:0000256" key="1">
    <source>
        <dbReference type="ARBA" id="ARBA00022679"/>
    </source>
</evidence>
<dbReference type="InterPro" id="IPR007094">
    <property type="entry name" value="RNA-dir_pol_PSvirus"/>
</dbReference>
<dbReference type="InterPro" id="IPR001205">
    <property type="entry name" value="RNA-dir_pol_C"/>
</dbReference>
<organism evidence="5">
    <name type="scientific">Letsystermes virus</name>
    <dbReference type="NCBI Taxonomy" id="2796608"/>
    <lineage>
        <taxon>Viruses</taxon>
        <taxon>Riboviria</taxon>
    </lineage>
</organism>
<dbReference type="GO" id="GO:0006351">
    <property type="term" value="P:DNA-templated transcription"/>
    <property type="evidence" value="ECO:0007669"/>
    <property type="project" value="InterPro"/>
</dbReference>
<dbReference type="GO" id="GO:0003723">
    <property type="term" value="F:RNA binding"/>
    <property type="evidence" value="ECO:0007669"/>
    <property type="project" value="InterPro"/>
</dbReference>
<evidence type="ECO:0000256" key="2">
    <source>
        <dbReference type="ARBA" id="ARBA00022695"/>
    </source>
</evidence>
<reference evidence="5" key="1">
    <citation type="journal article" date="2020" name="Viruses">
        <title>Unmapped RNA Virus Diversity in Termites and their Symbionts.</title>
        <authorList>
            <person name="Lay C.L."/>
            <person name="Shi M."/>
            <person name="Bucek A."/>
            <person name="Bourguignon T."/>
            <person name="Lo N."/>
            <person name="Holmes E.C."/>
        </authorList>
    </citation>
    <scope>NUCLEOTIDE SEQUENCE</scope>
    <source>
        <strain evidence="5">2v_8</strain>
    </source>
</reference>
<dbReference type="EMBL" id="MW052073">
    <property type="protein sequence ID" value="QRW42884.1"/>
    <property type="molecule type" value="Genomic_RNA"/>
</dbReference>